<sequence>MLKIKALRIEVFTVDGKYGRDIVFGDGLNIIYGNNTSGKSTCVQAILHGLGMEELLGGKAQKLCSPF</sequence>
<dbReference type="InterPro" id="IPR038729">
    <property type="entry name" value="Rad50/SbcC_AAA"/>
</dbReference>
<dbReference type="InterPro" id="IPR027417">
    <property type="entry name" value="P-loop_NTPase"/>
</dbReference>
<dbReference type="AlphaFoldDB" id="A0A7L5DQ38"/>
<evidence type="ECO:0000259" key="1">
    <source>
        <dbReference type="Pfam" id="PF13476"/>
    </source>
</evidence>
<proteinExistence type="predicted"/>
<feature type="domain" description="Rad50/SbcC-type AAA" evidence="1">
    <location>
        <begin position="20"/>
        <end position="51"/>
    </location>
</feature>
<dbReference type="RefSeq" id="WP_169551555.1">
    <property type="nucleotide sequence ID" value="NZ_CP051677.1"/>
</dbReference>
<evidence type="ECO:0000313" key="2">
    <source>
        <dbReference type="EMBL" id="QJD79591.1"/>
    </source>
</evidence>
<gene>
    <name evidence="2" type="ORF">HH216_15075</name>
</gene>
<dbReference type="Pfam" id="PF13476">
    <property type="entry name" value="AAA_23"/>
    <property type="match status" value="1"/>
</dbReference>
<dbReference type="Proteomes" id="UP000501128">
    <property type="component" value="Chromosome"/>
</dbReference>
<dbReference type="GO" id="GO:0006302">
    <property type="term" value="P:double-strand break repair"/>
    <property type="evidence" value="ECO:0007669"/>
    <property type="project" value="InterPro"/>
</dbReference>
<accession>A0A7L5DQ38</accession>
<reference evidence="2 3" key="1">
    <citation type="submission" date="2020-04" db="EMBL/GenBank/DDBJ databases">
        <title>Genome sequencing of novel species.</title>
        <authorList>
            <person name="Heo J."/>
            <person name="Kim S.-J."/>
            <person name="Kim J.-S."/>
            <person name="Hong S.-B."/>
            <person name="Kwon S.-W."/>
        </authorList>
    </citation>
    <scope>NUCLEOTIDE SEQUENCE [LARGE SCALE GENOMIC DNA]</scope>
    <source>
        <strain evidence="2 3">CJU-R4</strain>
    </source>
</reference>
<keyword evidence="3" id="KW-1185">Reference proteome</keyword>
<organism evidence="2 3">
    <name type="scientific">Spirosoma rhododendri</name>
    <dbReference type="NCBI Taxonomy" id="2728024"/>
    <lineage>
        <taxon>Bacteria</taxon>
        <taxon>Pseudomonadati</taxon>
        <taxon>Bacteroidota</taxon>
        <taxon>Cytophagia</taxon>
        <taxon>Cytophagales</taxon>
        <taxon>Cytophagaceae</taxon>
        <taxon>Spirosoma</taxon>
    </lineage>
</organism>
<dbReference type="SUPFAM" id="SSF52540">
    <property type="entry name" value="P-loop containing nucleoside triphosphate hydrolases"/>
    <property type="match status" value="1"/>
</dbReference>
<dbReference type="Gene3D" id="3.40.50.300">
    <property type="entry name" value="P-loop containing nucleotide triphosphate hydrolases"/>
    <property type="match status" value="1"/>
</dbReference>
<protein>
    <submittedName>
        <fullName evidence="2">AAA family ATPase</fullName>
    </submittedName>
</protein>
<name>A0A7L5DQ38_9BACT</name>
<evidence type="ECO:0000313" key="3">
    <source>
        <dbReference type="Proteomes" id="UP000501128"/>
    </source>
</evidence>
<dbReference type="KEGG" id="srho:HH216_15075"/>
<dbReference type="GO" id="GO:0016887">
    <property type="term" value="F:ATP hydrolysis activity"/>
    <property type="evidence" value="ECO:0007669"/>
    <property type="project" value="InterPro"/>
</dbReference>
<dbReference type="EMBL" id="CP051677">
    <property type="protein sequence ID" value="QJD79591.1"/>
    <property type="molecule type" value="Genomic_DNA"/>
</dbReference>